<evidence type="ECO:0000313" key="3">
    <source>
        <dbReference type="Proteomes" id="UP000398389"/>
    </source>
</evidence>
<dbReference type="EMBL" id="CABVLU010000005">
    <property type="protein sequence ID" value="VVT57881.1"/>
    <property type="molecule type" value="Genomic_DNA"/>
</dbReference>
<dbReference type="RefSeq" id="XP_031856529.1">
    <property type="nucleotide sequence ID" value="XM_032000638.1"/>
</dbReference>
<feature type="domain" description="Jacalin-type lectin" evidence="1">
    <location>
        <begin position="131"/>
        <end position="263"/>
    </location>
</feature>
<dbReference type="InterPro" id="IPR036404">
    <property type="entry name" value="Jacalin-like_lectin_dom_sf"/>
</dbReference>
<dbReference type="Proteomes" id="UP000398389">
    <property type="component" value="Unassembled WGS sequence"/>
</dbReference>
<evidence type="ECO:0000313" key="2">
    <source>
        <dbReference type="EMBL" id="VVT57881.1"/>
    </source>
</evidence>
<dbReference type="InterPro" id="IPR001229">
    <property type="entry name" value="Jacalin-like_lectin_dom"/>
</dbReference>
<evidence type="ECO:0000259" key="1">
    <source>
        <dbReference type="Pfam" id="PF01419"/>
    </source>
</evidence>
<dbReference type="SUPFAM" id="SSF51101">
    <property type="entry name" value="Mannose-binding lectins"/>
    <property type="match status" value="1"/>
</dbReference>
<dbReference type="AlphaFoldDB" id="A0A5E8C783"/>
<name>A0A5E8C783_9ASCO</name>
<dbReference type="Pfam" id="PF01419">
    <property type="entry name" value="Jacalin"/>
    <property type="match status" value="1"/>
</dbReference>
<protein>
    <recommendedName>
        <fullName evidence="1">Jacalin-type lectin domain-containing protein</fullName>
    </recommendedName>
</protein>
<keyword evidence="3" id="KW-1185">Reference proteome</keyword>
<proteinExistence type="predicted"/>
<sequence>MITPPLKIDLTTISQNILDNIPQIDRAEFVHRLLDEVKCVVKDEFQVLIVSYSHLKNCSYNLSTSPQIVTWTQGSKSHNYAVFLIGEGVFDYGNNHNSFEHLAFSAANIFPIPWGSRCNNYLVWANMTDRIGGNGGYNLYAVYFHKKNIDRIFVKKNFVDGAHHITAIHFEFFNIVNPKQSIGHDHRDTDIVDVQPNDTIAHVSVKYENRFIIGIQFHIYSAYTKEVRSTEWLGGNYGQVHTFPQNAKGIFGRHGGRLDSLGIFY</sequence>
<dbReference type="Gene3D" id="2.100.10.30">
    <property type="entry name" value="Jacalin-like lectin domain"/>
    <property type="match status" value="1"/>
</dbReference>
<dbReference type="GeneID" id="43584738"/>
<organism evidence="2 3">
    <name type="scientific">Magnusiomyces paraingens</name>
    <dbReference type="NCBI Taxonomy" id="2606893"/>
    <lineage>
        <taxon>Eukaryota</taxon>
        <taxon>Fungi</taxon>
        <taxon>Dikarya</taxon>
        <taxon>Ascomycota</taxon>
        <taxon>Saccharomycotina</taxon>
        <taxon>Dipodascomycetes</taxon>
        <taxon>Dipodascales</taxon>
        <taxon>Dipodascaceae</taxon>
        <taxon>Magnusiomyces</taxon>
    </lineage>
</organism>
<gene>
    <name evidence="2" type="ORF">SAPINGB_P005924</name>
</gene>
<accession>A0A5E8C783</accession>
<reference evidence="2 3" key="1">
    <citation type="submission" date="2019-09" db="EMBL/GenBank/DDBJ databases">
        <authorList>
            <person name="Brejova B."/>
        </authorList>
    </citation>
    <scope>NUCLEOTIDE SEQUENCE [LARGE SCALE GENOMIC DNA]</scope>
</reference>